<evidence type="ECO:0000256" key="1">
    <source>
        <dbReference type="SAM" id="SignalP"/>
    </source>
</evidence>
<dbReference type="EMBL" id="CP019655">
    <property type="protein sequence ID" value="AVF24686.1"/>
    <property type="molecule type" value="Genomic_DNA"/>
</dbReference>
<keyword evidence="1" id="KW-0732">Signal</keyword>
<dbReference type="AlphaFoldDB" id="A0A2L1TVG1"/>
<sequence length="49" mass="4959" precursor="true">MKIKNWILCITVAITLIGGSSAFSTTTQATASNATIALSDHGVGGDYAS</sequence>
<dbReference type="RefSeq" id="WP_155121056.1">
    <property type="nucleotide sequence ID" value="NZ_CP019655.1"/>
</dbReference>
<dbReference type="GeneID" id="64221293"/>
<protein>
    <submittedName>
        <fullName evidence="2">Uncharacterized protein</fullName>
    </submittedName>
</protein>
<reference evidence="2" key="2">
    <citation type="journal article" date="2020" name="Int. J. Med. Microbiol.">
        <title>Discovery of Paenibacillus larvae ERIC V: Phenotypic and genomic comparison to genotypes ERIC I-IV reveal different inventories of virulence factors which correlate with epidemiological prevalences of American Foulbrood.</title>
        <authorList>
            <person name="Beims H."/>
            <person name="Bunk B."/>
            <person name="Erler S."/>
            <person name="Mohr K.I."/>
            <person name="Sproer C."/>
            <person name="Pradella S."/>
            <person name="Gunther G."/>
            <person name="Rohde M."/>
            <person name="von der Ohe W."/>
            <person name="Steinert M."/>
        </authorList>
    </citation>
    <scope>NUCLEOTIDE SEQUENCE</scope>
    <source>
        <strain evidence="2">Eric_III</strain>
    </source>
</reference>
<evidence type="ECO:0000313" key="2">
    <source>
        <dbReference type="EMBL" id="AVF24686.1"/>
    </source>
</evidence>
<name>A0A2L1TVG1_9BACL</name>
<evidence type="ECO:0000313" key="3">
    <source>
        <dbReference type="EMBL" id="AVF28101.1"/>
    </source>
</evidence>
<evidence type="ECO:0000313" key="4">
    <source>
        <dbReference type="Proteomes" id="UP000239833"/>
    </source>
</evidence>
<gene>
    <name evidence="2" type="ORF">ERICIII_00452</name>
    <name evidence="3" type="ORF">ERICIII_04016</name>
</gene>
<proteinExistence type="predicted"/>
<dbReference type="EMBL" id="CP019655">
    <property type="protein sequence ID" value="AVF28101.1"/>
    <property type="molecule type" value="Genomic_DNA"/>
</dbReference>
<organism evidence="2 4">
    <name type="scientific">Paenibacillus larvae subsp. larvae</name>
    <dbReference type="NCBI Taxonomy" id="147375"/>
    <lineage>
        <taxon>Bacteria</taxon>
        <taxon>Bacillati</taxon>
        <taxon>Bacillota</taxon>
        <taxon>Bacilli</taxon>
        <taxon>Bacillales</taxon>
        <taxon>Paenibacillaceae</taxon>
        <taxon>Paenibacillus</taxon>
    </lineage>
</organism>
<reference evidence="4" key="1">
    <citation type="submission" date="2017-02" db="EMBL/GenBank/DDBJ databases">
        <title>Delineation of Paenibacillus larvae strains originating from foulbrood outbreaks.</title>
        <authorList>
            <person name="Beims H."/>
            <person name="Bunk B."/>
            <person name="Sproeer C."/>
            <person name="Mohr K.I."/>
            <person name="Pradella S."/>
            <person name="Guenther G."/>
            <person name="Rohde M."/>
            <person name="von der Ohe W."/>
            <person name="Steinert M."/>
        </authorList>
    </citation>
    <scope>NUCLEOTIDE SEQUENCE [LARGE SCALE GENOMIC DNA]</scope>
    <source>
        <strain evidence="4">Eric_III</strain>
    </source>
</reference>
<dbReference type="Proteomes" id="UP000239833">
    <property type="component" value="Chromosome"/>
</dbReference>
<feature type="signal peptide" evidence="1">
    <location>
        <begin position="1"/>
        <end position="22"/>
    </location>
</feature>
<feature type="chain" id="PRO_5038299473" evidence="1">
    <location>
        <begin position="23"/>
        <end position="49"/>
    </location>
</feature>
<accession>A0A2L1TVG1</accession>